<keyword evidence="6" id="KW-0067">ATP-binding</keyword>
<accession>A0ABP1P703</accession>
<keyword evidence="11" id="KW-1185">Reference proteome</keyword>
<evidence type="ECO:0000256" key="7">
    <source>
        <dbReference type="ARBA" id="ARBA00047984"/>
    </source>
</evidence>
<comment type="caution">
    <text evidence="10">The sequence shown here is derived from an EMBL/GenBank/DDBJ whole genome shotgun (WGS) entry which is preliminary data.</text>
</comment>
<dbReference type="PANTHER" id="PTHR22655">
    <property type="entry name" value="ATP-DEPENDENT RNA HELICASE TDRD12-RELATED"/>
    <property type="match status" value="1"/>
</dbReference>
<dbReference type="PROSITE" id="PS51194">
    <property type="entry name" value="HELICASE_CTER"/>
    <property type="match status" value="1"/>
</dbReference>
<dbReference type="PROSITE" id="PS51192">
    <property type="entry name" value="HELICASE_ATP_BIND_1"/>
    <property type="match status" value="1"/>
</dbReference>
<evidence type="ECO:0000256" key="6">
    <source>
        <dbReference type="ARBA" id="ARBA00022840"/>
    </source>
</evidence>
<dbReference type="Gene3D" id="2.30.30.140">
    <property type="match status" value="1"/>
</dbReference>
<dbReference type="PANTHER" id="PTHR22655:SF2">
    <property type="entry name" value="ATP-DEPENDENT RNA HELICASE TDRD12-RELATED"/>
    <property type="match status" value="1"/>
</dbReference>
<dbReference type="Gene3D" id="3.40.50.300">
    <property type="entry name" value="P-loop containing nucleotide triphosphate hydrolases"/>
    <property type="match status" value="2"/>
</dbReference>
<dbReference type="InterPro" id="IPR035437">
    <property type="entry name" value="SNase_OB-fold_sf"/>
</dbReference>
<dbReference type="InterPro" id="IPR027417">
    <property type="entry name" value="P-loop_NTPase"/>
</dbReference>
<evidence type="ECO:0000256" key="4">
    <source>
        <dbReference type="ARBA" id="ARBA00022801"/>
    </source>
</evidence>
<dbReference type="EC" id="3.6.4.13" evidence="1"/>
<evidence type="ECO:0000256" key="1">
    <source>
        <dbReference type="ARBA" id="ARBA00012552"/>
    </source>
</evidence>
<evidence type="ECO:0000313" key="11">
    <source>
        <dbReference type="Proteomes" id="UP001642520"/>
    </source>
</evidence>
<dbReference type="EMBL" id="CAXAJV020001299">
    <property type="protein sequence ID" value="CAL7949014.1"/>
    <property type="molecule type" value="Genomic_DNA"/>
</dbReference>
<proteinExistence type="predicted"/>
<evidence type="ECO:0000256" key="5">
    <source>
        <dbReference type="ARBA" id="ARBA00022806"/>
    </source>
</evidence>
<evidence type="ECO:0000256" key="2">
    <source>
        <dbReference type="ARBA" id="ARBA00022737"/>
    </source>
</evidence>
<evidence type="ECO:0000256" key="3">
    <source>
        <dbReference type="ARBA" id="ARBA00022741"/>
    </source>
</evidence>
<dbReference type="InterPro" id="IPR011545">
    <property type="entry name" value="DEAD/DEAH_box_helicase_dom"/>
</dbReference>
<dbReference type="SUPFAM" id="SSF52540">
    <property type="entry name" value="P-loop containing nucleoside triphosphate hydrolases"/>
    <property type="match status" value="2"/>
</dbReference>
<dbReference type="CDD" id="cd20435">
    <property type="entry name" value="Tudor_TDRD12_rpt2"/>
    <property type="match status" value="1"/>
</dbReference>
<name>A0ABP1P703_XYLVO</name>
<keyword evidence="4" id="KW-0378">Hydrolase</keyword>
<dbReference type="Pfam" id="PF00270">
    <property type="entry name" value="DEAD"/>
    <property type="match status" value="1"/>
</dbReference>
<dbReference type="Proteomes" id="UP001642520">
    <property type="component" value="Unassembled WGS sequence"/>
</dbReference>
<comment type="catalytic activity">
    <reaction evidence="7">
        <text>ATP + H2O = ADP + phosphate + H(+)</text>
        <dbReference type="Rhea" id="RHEA:13065"/>
        <dbReference type="ChEBI" id="CHEBI:15377"/>
        <dbReference type="ChEBI" id="CHEBI:15378"/>
        <dbReference type="ChEBI" id="CHEBI:30616"/>
        <dbReference type="ChEBI" id="CHEBI:43474"/>
        <dbReference type="ChEBI" id="CHEBI:456216"/>
        <dbReference type="EC" id="3.6.4.13"/>
    </reaction>
</comment>
<dbReference type="SMART" id="SM00487">
    <property type="entry name" value="DEXDc"/>
    <property type="match status" value="1"/>
</dbReference>
<reference evidence="10 11" key="1">
    <citation type="submission" date="2024-08" db="EMBL/GenBank/DDBJ databases">
        <authorList>
            <person name="Will J Nash"/>
            <person name="Angela Man"/>
            <person name="Seanna McTaggart"/>
            <person name="Kendall Baker"/>
            <person name="Tom Barker"/>
            <person name="Leah Catchpole"/>
            <person name="Alex Durrant"/>
            <person name="Karim Gharbi"/>
            <person name="Naomi Irish"/>
            <person name="Gemy Kaithakottil"/>
            <person name="Debby Ku"/>
            <person name="Aaliyah Providence"/>
            <person name="Felix Shaw"/>
            <person name="David Swarbreck"/>
            <person name="Chris Watkins"/>
            <person name="Ann M. McCartney"/>
            <person name="Giulio Formenti"/>
            <person name="Alice Mouton"/>
            <person name="Noel Vella"/>
            <person name="Bjorn M von Reumont"/>
            <person name="Adriana Vella"/>
            <person name="Wilfried Haerty"/>
        </authorList>
    </citation>
    <scope>NUCLEOTIDE SEQUENCE [LARGE SCALE GENOMIC DNA]</scope>
</reference>
<keyword evidence="2" id="KW-0677">Repeat</keyword>
<keyword evidence="5" id="KW-0347">Helicase</keyword>
<feature type="domain" description="Helicase ATP-binding" evidence="8">
    <location>
        <begin position="350"/>
        <end position="535"/>
    </location>
</feature>
<gene>
    <name evidence="10" type="ORF">XYLVIOL_LOCUS9193</name>
</gene>
<protein>
    <recommendedName>
        <fullName evidence="1">RNA helicase</fullName>
        <ecNumber evidence="1">3.6.4.13</ecNumber>
    </recommendedName>
</protein>
<evidence type="ECO:0000259" key="8">
    <source>
        <dbReference type="PROSITE" id="PS51192"/>
    </source>
</evidence>
<dbReference type="InterPro" id="IPR001650">
    <property type="entry name" value="Helicase_C-like"/>
</dbReference>
<sequence>MFPKKSYGCIISCFLYRKSNMLPATASIIKITNVLTPYIIRIYEVKHYDERLDFINKKLLAKKEIYSIAEKDMEPQIGDMVVVHNKLDATIDVPGWLCRGYITGIINLKDEYNIFLPDYGISIVTQKEDFNLCPMDTIVEDYLTFTVGLYNVLPVNIEYNSSMCNENLIISKDWSALAIEFTRELIRASDVIYFDHLVSDQHGKQYGEFYLDIKDNIICLSEALVLYNYTVYLEREVLQFMKNPMSDKKSKKEVINGETIFYLSISNMLNGNDKSKEQRKSCVKKTTFKAEKKYLHHEFNRIKENVFIYGVDQYNTFTSILDAKFPVEIHKAWKTLIQSSNPRKIQSYIWPAIKKGLDVMAIAAAKSGKTSGYGFAICGLLASISNLPQGMNPSALILCSSSSKVLEVNSLCIEFLQSYGTIKSVAAINGKSEQSLVAEMFNGCQILISTPRFLTRFMDKNRKLLNFKNLRYLILDDCDIILDKYFDSISKLFKKHNVICNRELKSKMLQITVTATHWTAHLKKIASILMDNPCICIASFIEAISFKTVRPKIYAINSKKKNGKLLDLLGNEYLKSRTVVICRNNVEAEKLYSFLKEHKETRLAHENMNSLRLQGIKHAWDACISGSYPILICTDNILSDMSITNVIWLIHYSVSLQSRTQFNFRFSTLLDNLQMENCNCKVTILIDEDSDKQFLHIIKILQRMNIKIPQNMLENVKLIAAALESKKENCPICDQIKSWGFCDKETFCMMRHRIISMIDAPLTNIQIKDKVKFRVVSIHDATHFSARIISYIKSDTLEEIEFSNIENLQIAIKIQEYYSCAGNKKKCELIDVGCICGLEEPVDTFKRVQILYIERENETQSPKRVDVKCIDNGVILYKVNAYRLLYMPEEFTKYPMGVVEVFLVGIAPHDDEYVWNNYATDMVYQWFKENVKDSSYVIGMVHLHLRNTIWVDTLEIGTKLIGYKDLIGSSLRTELLTKNHGIENDKHLSQLYQFCRSAGFFEINGCNLNV</sequence>
<organism evidence="10 11">
    <name type="scientific">Xylocopa violacea</name>
    <name type="common">Violet carpenter bee</name>
    <name type="synonym">Apis violacea</name>
    <dbReference type="NCBI Taxonomy" id="135666"/>
    <lineage>
        <taxon>Eukaryota</taxon>
        <taxon>Metazoa</taxon>
        <taxon>Ecdysozoa</taxon>
        <taxon>Arthropoda</taxon>
        <taxon>Hexapoda</taxon>
        <taxon>Insecta</taxon>
        <taxon>Pterygota</taxon>
        <taxon>Neoptera</taxon>
        <taxon>Endopterygota</taxon>
        <taxon>Hymenoptera</taxon>
        <taxon>Apocrita</taxon>
        <taxon>Aculeata</taxon>
        <taxon>Apoidea</taxon>
        <taxon>Anthophila</taxon>
        <taxon>Apidae</taxon>
        <taxon>Xylocopa</taxon>
        <taxon>Xylocopa</taxon>
    </lineage>
</organism>
<feature type="domain" description="Helicase C-terminal" evidence="9">
    <location>
        <begin position="564"/>
        <end position="720"/>
    </location>
</feature>
<dbReference type="Gene3D" id="2.40.50.90">
    <property type="match status" value="1"/>
</dbReference>
<dbReference type="InterPro" id="IPR014001">
    <property type="entry name" value="Helicase_ATP-bd"/>
</dbReference>
<evidence type="ECO:0000259" key="9">
    <source>
        <dbReference type="PROSITE" id="PS51194"/>
    </source>
</evidence>
<keyword evidence="3" id="KW-0547">Nucleotide-binding</keyword>
<evidence type="ECO:0000313" key="10">
    <source>
        <dbReference type="EMBL" id="CAL7949014.1"/>
    </source>
</evidence>